<dbReference type="RefSeq" id="WP_310110618.1">
    <property type="nucleotide sequence ID" value="NZ_CP168531.1"/>
</dbReference>
<evidence type="ECO:0000259" key="1">
    <source>
        <dbReference type="Pfam" id="PF01425"/>
    </source>
</evidence>
<evidence type="ECO:0000313" key="3">
    <source>
        <dbReference type="Proteomes" id="UP001558535"/>
    </source>
</evidence>
<dbReference type="Pfam" id="PF01425">
    <property type="entry name" value="Amidase"/>
    <property type="match status" value="1"/>
</dbReference>
<dbReference type="InterPro" id="IPR036928">
    <property type="entry name" value="AS_sf"/>
</dbReference>
<comment type="caution">
    <text evidence="2">The sequence shown here is derived from an EMBL/GenBank/DDBJ whole genome shotgun (WGS) entry which is preliminary data.</text>
</comment>
<dbReference type="Gene3D" id="3.90.1300.10">
    <property type="entry name" value="Amidase signature (AS) domain"/>
    <property type="match status" value="1"/>
</dbReference>
<dbReference type="PANTHER" id="PTHR11895">
    <property type="entry name" value="TRANSAMIDASE"/>
    <property type="match status" value="1"/>
</dbReference>
<dbReference type="EMBL" id="JBFPKE010000009">
    <property type="protein sequence ID" value="MEX3752740.1"/>
    <property type="molecule type" value="Genomic_DNA"/>
</dbReference>
<proteinExistence type="predicted"/>
<dbReference type="InterPro" id="IPR023631">
    <property type="entry name" value="Amidase_dom"/>
</dbReference>
<dbReference type="Proteomes" id="UP001558535">
    <property type="component" value="Unassembled WGS sequence"/>
</dbReference>
<feature type="domain" description="Amidase" evidence="1">
    <location>
        <begin position="25"/>
        <end position="443"/>
    </location>
</feature>
<accession>A0ABV3WHM5</accession>
<reference evidence="2 3" key="1">
    <citation type="submission" date="2024-07" db="EMBL/GenBank/DDBJ databases">
        <title>A survey of Mimosa microsymbionts across Brazilian biomes reveals a high diversity of Paraburkholderia nodulating endemic species, but also that Cupriavidus is common as a symbiont of widespread species.</title>
        <authorList>
            <person name="Rouws L."/>
            <person name="Barauna A."/>
            <person name="Beukes C."/>
            <person name="Rouws J.R.C."/>
            <person name="De Faria S.M."/>
            <person name="Gross E."/>
            <person name="Bueno Dos Reis Junior F."/>
            <person name="Simon M.F."/>
            <person name="Maluk M."/>
            <person name="Odee D.W."/>
            <person name="Kenicer G."/>
            <person name="Young J.P.W."/>
            <person name="Reis V.M."/>
            <person name="Zilli J."/>
            <person name="James E.K."/>
        </authorList>
    </citation>
    <scope>NUCLEOTIDE SEQUENCE [LARGE SCALE GENOMIC DNA]</scope>
    <source>
        <strain evidence="2 3">BR14375</strain>
    </source>
</reference>
<sequence length="466" mass="49746">MTALHELTITQAGQRLRSGRVRATELAEAAIARAERVDQTVHAFIRVTAERALADAARADAELAAGRDRGPLHGIPYALKDIYDSKDLPTTCHSALTAGHLAAEDSEVERRMKRAGGVLLGKLATHEFALGGPSTDLPYPCARNPWDLERFTGGSSSGCAAALASALVPLAWGSDTSGSIRTPACFCGVVGLKPTFGLVSRRGVFPLSYSLDHCGPMSRTVADAALALEAVAGHDPLDPASARVLARDYTSRLTEGVENRRIGYFRRWLVDTPNVSPAVIERVDHAVEILAANGAEIVEMTGPDLELLNACGRIIMSAESFAIHEDNIRNRPLDFGRYSYQRIAPGASLSAADLILSQRVRRELVRRMEQCLAGLDAAIAATAPSTAPLLSAFWDDWEPASLSHTIGFDVTGHPALAMPVGLTPERLPVGIQVIGHLFDEASVFSIAASLESFLADDMVPSPMTSL</sequence>
<organism evidence="2 3">
    <name type="scientific">Paraburkholderia phenoliruptrix</name>
    <dbReference type="NCBI Taxonomy" id="252970"/>
    <lineage>
        <taxon>Bacteria</taxon>
        <taxon>Pseudomonadati</taxon>
        <taxon>Pseudomonadota</taxon>
        <taxon>Betaproteobacteria</taxon>
        <taxon>Burkholderiales</taxon>
        <taxon>Burkholderiaceae</taxon>
        <taxon>Paraburkholderia</taxon>
    </lineage>
</organism>
<gene>
    <name evidence="2" type="ORF">AB3X84_22365</name>
</gene>
<dbReference type="InterPro" id="IPR000120">
    <property type="entry name" value="Amidase"/>
</dbReference>
<name>A0ABV3WHM5_9BURK</name>
<evidence type="ECO:0000313" key="2">
    <source>
        <dbReference type="EMBL" id="MEX3752740.1"/>
    </source>
</evidence>
<keyword evidence="3" id="KW-1185">Reference proteome</keyword>
<protein>
    <submittedName>
        <fullName evidence="2">Amidase</fullName>
    </submittedName>
</protein>
<dbReference type="SUPFAM" id="SSF75304">
    <property type="entry name" value="Amidase signature (AS) enzymes"/>
    <property type="match status" value="1"/>
</dbReference>
<dbReference type="PANTHER" id="PTHR11895:SF176">
    <property type="entry name" value="AMIDASE AMID-RELATED"/>
    <property type="match status" value="1"/>
</dbReference>